<evidence type="ECO:0000256" key="1">
    <source>
        <dbReference type="PROSITE-ProRule" id="PRU00266"/>
    </source>
</evidence>
<dbReference type="Pfam" id="PF00035">
    <property type="entry name" value="dsrm"/>
    <property type="match status" value="1"/>
</dbReference>
<organism evidence="4 5">
    <name type="scientific">Jimgerdemannia flammicorona</name>
    <dbReference type="NCBI Taxonomy" id="994334"/>
    <lineage>
        <taxon>Eukaryota</taxon>
        <taxon>Fungi</taxon>
        <taxon>Fungi incertae sedis</taxon>
        <taxon>Mucoromycota</taxon>
        <taxon>Mucoromycotina</taxon>
        <taxon>Endogonomycetes</taxon>
        <taxon>Endogonales</taxon>
        <taxon>Endogonaceae</taxon>
        <taxon>Jimgerdemannia</taxon>
    </lineage>
</organism>
<dbReference type="InterPro" id="IPR014720">
    <property type="entry name" value="dsRBD_dom"/>
</dbReference>
<protein>
    <recommendedName>
        <fullName evidence="3">DRBM domain-containing protein</fullName>
    </recommendedName>
</protein>
<accession>A0A433P7S0</accession>
<keyword evidence="5" id="KW-1185">Reference proteome</keyword>
<dbReference type="AlphaFoldDB" id="A0A433P7S0"/>
<evidence type="ECO:0000256" key="2">
    <source>
        <dbReference type="SAM" id="MobiDB-lite"/>
    </source>
</evidence>
<dbReference type="CDD" id="cd10845">
    <property type="entry name" value="DSRM_RNAse_III_family"/>
    <property type="match status" value="1"/>
</dbReference>
<name>A0A433P7S0_9FUNG</name>
<dbReference type="EMBL" id="RBNJ01029407">
    <property type="protein sequence ID" value="RUS13583.1"/>
    <property type="molecule type" value="Genomic_DNA"/>
</dbReference>
<proteinExistence type="predicted"/>
<dbReference type="Gene3D" id="3.30.160.20">
    <property type="match status" value="1"/>
</dbReference>
<evidence type="ECO:0000259" key="3">
    <source>
        <dbReference type="PROSITE" id="PS50137"/>
    </source>
</evidence>
<dbReference type="GO" id="GO:0003723">
    <property type="term" value="F:RNA binding"/>
    <property type="evidence" value="ECO:0007669"/>
    <property type="project" value="UniProtKB-UniRule"/>
</dbReference>
<feature type="compositionally biased region" description="Pro residues" evidence="2">
    <location>
        <begin position="27"/>
        <end position="73"/>
    </location>
</feature>
<keyword evidence="1" id="KW-0694">RNA-binding</keyword>
<feature type="region of interest" description="Disordered" evidence="2">
    <location>
        <begin position="1"/>
        <end position="74"/>
    </location>
</feature>
<feature type="non-terminal residue" evidence="4">
    <location>
        <position position="1"/>
    </location>
</feature>
<dbReference type="SUPFAM" id="SSF54768">
    <property type="entry name" value="dsRNA-binding domain-like"/>
    <property type="match status" value="1"/>
</dbReference>
<reference evidence="4 5" key="1">
    <citation type="journal article" date="2018" name="New Phytol.">
        <title>Phylogenomics of Endogonaceae and evolution of mycorrhizas within Mucoromycota.</title>
        <authorList>
            <person name="Chang Y."/>
            <person name="Desiro A."/>
            <person name="Na H."/>
            <person name="Sandor L."/>
            <person name="Lipzen A."/>
            <person name="Clum A."/>
            <person name="Barry K."/>
            <person name="Grigoriev I.V."/>
            <person name="Martin F.M."/>
            <person name="Stajich J.E."/>
            <person name="Smith M.E."/>
            <person name="Bonito G."/>
            <person name="Spatafora J.W."/>
        </authorList>
    </citation>
    <scope>NUCLEOTIDE SEQUENCE [LARGE SCALE GENOMIC DNA]</scope>
    <source>
        <strain evidence="4 5">AD002</strain>
    </source>
</reference>
<feature type="compositionally biased region" description="Basic and acidic residues" evidence="2">
    <location>
        <begin position="1"/>
        <end position="26"/>
    </location>
</feature>
<gene>
    <name evidence="4" type="ORF">BC938DRAFT_477786</name>
</gene>
<evidence type="ECO:0000313" key="4">
    <source>
        <dbReference type="EMBL" id="RUS13583.1"/>
    </source>
</evidence>
<dbReference type="Proteomes" id="UP000274822">
    <property type="component" value="Unassembled WGS sequence"/>
</dbReference>
<feature type="domain" description="DRBM" evidence="3">
    <location>
        <begin position="93"/>
        <end position="163"/>
    </location>
</feature>
<dbReference type="SMART" id="SM00358">
    <property type="entry name" value="DSRM"/>
    <property type="match status" value="1"/>
</dbReference>
<sequence>PASFHRETPPSHSFHREPPPSPHYREPPPSSSFYPPPSSYRDIPPPPFQHQPPQPNMPPPPLPPPPPPPPLTPLPFEYQISLASFKDLLPTSNYKGLLLTLCQRSKRYGASDPEYTSFQEGQHHAPQFVALCKVGSYVGRGNGQKKIEAEQAAARDALEKMCGEKLSDRFTLFPLKHSHAKSI</sequence>
<dbReference type="PROSITE" id="PS50137">
    <property type="entry name" value="DS_RBD"/>
    <property type="match status" value="1"/>
</dbReference>
<evidence type="ECO:0000313" key="5">
    <source>
        <dbReference type="Proteomes" id="UP000274822"/>
    </source>
</evidence>
<comment type="caution">
    <text evidence="4">The sequence shown here is derived from an EMBL/GenBank/DDBJ whole genome shotgun (WGS) entry which is preliminary data.</text>
</comment>